<accession>A0A9X2MJ62</accession>
<dbReference type="Proteomes" id="UP001142078">
    <property type="component" value="Unassembled WGS sequence"/>
</dbReference>
<organism evidence="1 2">
    <name type="scientific">Anaerosalibacter massiliensis</name>
    <dbReference type="NCBI Taxonomy" id="1347392"/>
    <lineage>
        <taxon>Bacteria</taxon>
        <taxon>Bacillati</taxon>
        <taxon>Bacillota</taxon>
        <taxon>Tissierellia</taxon>
        <taxon>Tissierellales</taxon>
        <taxon>Sporanaerobacteraceae</taxon>
        <taxon>Anaerosalibacter</taxon>
    </lineage>
</organism>
<dbReference type="AlphaFoldDB" id="A0A9X2MJ62"/>
<dbReference type="EMBL" id="JANJZL010000006">
    <property type="protein sequence ID" value="MCR2044498.1"/>
    <property type="molecule type" value="Genomic_DNA"/>
</dbReference>
<dbReference type="InterPro" id="IPR029058">
    <property type="entry name" value="AB_hydrolase_fold"/>
</dbReference>
<reference evidence="1" key="1">
    <citation type="submission" date="2022-07" db="EMBL/GenBank/DDBJ databases">
        <title>Enhanced cultured diversity of the mouse gut microbiota enables custom-made synthetic communities.</title>
        <authorList>
            <person name="Afrizal A."/>
        </authorList>
    </citation>
    <scope>NUCLEOTIDE SEQUENCE</scope>
    <source>
        <strain evidence="1">DSM 29482</strain>
    </source>
</reference>
<dbReference type="Pfam" id="PF00756">
    <property type="entry name" value="Esterase"/>
    <property type="match status" value="1"/>
</dbReference>
<dbReference type="InterPro" id="IPR000801">
    <property type="entry name" value="Esterase-like"/>
</dbReference>
<name>A0A9X2MJ62_9FIRM</name>
<comment type="caution">
    <text evidence="1">The sequence shown here is derived from an EMBL/GenBank/DDBJ whole genome shotgun (WGS) entry which is preliminary data.</text>
</comment>
<dbReference type="InterPro" id="IPR050583">
    <property type="entry name" value="Mycobacterial_A85_antigen"/>
</dbReference>
<proteinExistence type="predicted"/>
<dbReference type="Gene3D" id="3.40.50.1820">
    <property type="entry name" value="alpha/beta hydrolase"/>
    <property type="match status" value="1"/>
</dbReference>
<sequence length="232" mass="26684">MVKSDFIYSKNLGMDWIYTLCIPDDYLNGKEYDLLIILHGTNGNNRTLVDRVPLGDILEEYKDKIVVLPNGFNSYYIDNMENAIIEDLIPFLEGEFNIKNMIIGGVSMGGFGALNLTLKYPKLFKKAVLISPAIWNPLPPMDSSVRDMYAFGKPFNEDKWIENSWISKTENLSKNSYILIHGNQDEIVERHNVDKFVNYCLDNGIEIEYYNIDENHNSEVVKKGLEIALERL</sequence>
<evidence type="ECO:0000313" key="2">
    <source>
        <dbReference type="Proteomes" id="UP001142078"/>
    </source>
</evidence>
<dbReference type="GO" id="GO:0016787">
    <property type="term" value="F:hydrolase activity"/>
    <property type="evidence" value="ECO:0007669"/>
    <property type="project" value="UniProtKB-KW"/>
</dbReference>
<gene>
    <name evidence="1" type="ORF">NSA23_10265</name>
</gene>
<protein>
    <submittedName>
        <fullName evidence="1">Alpha/beta hydrolase-fold protein</fullName>
    </submittedName>
</protein>
<dbReference type="GO" id="GO:0016747">
    <property type="term" value="F:acyltransferase activity, transferring groups other than amino-acyl groups"/>
    <property type="evidence" value="ECO:0007669"/>
    <property type="project" value="TreeGrafter"/>
</dbReference>
<dbReference type="PANTHER" id="PTHR48098">
    <property type="entry name" value="ENTEROCHELIN ESTERASE-RELATED"/>
    <property type="match status" value="1"/>
</dbReference>
<keyword evidence="1" id="KW-0378">Hydrolase</keyword>
<dbReference type="SUPFAM" id="SSF53474">
    <property type="entry name" value="alpha/beta-Hydrolases"/>
    <property type="match status" value="1"/>
</dbReference>
<dbReference type="OrthoDB" id="9803578at2"/>
<dbReference type="RefSeq" id="WP_050069908.1">
    <property type="nucleotide sequence ID" value="NZ_CABKTM010000075.1"/>
</dbReference>
<evidence type="ECO:0000313" key="1">
    <source>
        <dbReference type="EMBL" id="MCR2044498.1"/>
    </source>
</evidence>
<dbReference type="PANTHER" id="PTHR48098:SF1">
    <property type="entry name" value="DIACYLGLYCEROL ACYLTRANSFERASE_MYCOLYLTRANSFERASE AG85A"/>
    <property type="match status" value="1"/>
</dbReference>
<keyword evidence="2" id="KW-1185">Reference proteome</keyword>